<dbReference type="RefSeq" id="WP_238896585.1">
    <property type="nucleotide sequence ID" value="NZ_JAKOGG010000007.1"/>
</dbReference>
<evidence type="ECO:0000256" key="5">
    <source>
        <dbReference type="ARBA" id="ARBA00035013"/>
    </source>
</evidence>
<evidence type="ECO:0000256" key="2">
    <source>
        <dbReference type="ARBA" id="ARBA00022964"/>
    </source>
</evidence>
<comment type="cofactor">
    <cofactor evidence="1">
        <name>Fe(2+)</name>
        <dbReference type="ChEBI" id="CHEBI:29033"/>
    </cofactor>
</comment>
<gene>
    <name evidence="8" type="ORF">L9G74_11680</name>
</gene>
<proteinExistence type="inferred from homology"/>
<dbReference type="PANTHER" id="PTHR31136">
    <property type="entry name" value="DUF1338 DOMAIN-CONTAINING PROTEIN"/>
    <property type="match status" value="1"/>
</dbReference>
<dbReference type="SMART" id="SM01150">
    <property type="entry name" value="DUF1338"/>
    <property type="match status" value="1"/>
</dbReference>
<keyword evidence="2" id="KW-0223">Dioxygenase</keyword>
<name>A0ABT2FPG5_9GAMM</name>
<dbReference type="EMBL" id="JAKOGG010000007">
    <property type="protein sequence ID" value="MCS4557104.1"/>
    <property type="molecule type" value="Genomic_DNA"/>
</dbReference>
<evidence type="ECO:0000256" key="3">
    <source>
        <dbReference type="ARBA" id="ARBA00023002"/>
    </source>
</evidence>
<dbReference type="InterPro" id="IPR009770">
    <property type="entry name" value="HGLS"/>
</dbReference>
<dbReference type="PANTHER" id="PTHR31136:SF5">
    <property type="entry name" value="2-OXOADIPATE DIOXYGENASE_DECARBOXYLASE, CHLOROPLASTIC"/>
    <property type="match status" value="1"/>
</dbReference>
<evidence type="ECO:0000256" key="6">
    <source>
        <dbReference type="ARBA" id="ARBA00035023"/>
    </source>
</evidence>
<organism evidence="8 9">
    <name type="scientific">Shewanella electrica</name>
    <dbReference type="NCBI Taxonomy" id="515560"/>
    <lineage>
        <taxon>Bacteria</taxon>
        <taxon>Pseudomonadati</taxon>
        <taxon>Pseudomonadota</taxon>
        <taxon>Gammaproteobacteria</taxon>
        <taxon>Alteromonadales</taxon>
        <taxon>Shewanellaceae</taxon>
        <taxon>Shewanella</taxon>
    </lineage>
</organism>
<dbReference type="Gene3D" id="3.10.180.50">
    <property type="match status" value="1"/>
</dbReference>
<dbReference type="EC" id="1.13.11.93" evidence="6"/>
<protein>
    <recommendedName>
        <fullName evidence="6">2-oxoadipate dioxygenase/decarboxylase</fullName>
        <ecNumber evidence="6">1.13.11.93</ecNumber>
    </recommendedName>
    <alternativeName>
        <fullName evidence="7">2-hydroxyglutarate synthase</fullName>
    </alternativeName>
</protein>
<reference evidence="9" key="1">
    <citation type="submission" date="2023-07" db="EMBL/GenBank/DDBJ databases">
        <title>Shewanella mangrovi sp. nov., an acetaldehyde- degrading bacterium isolated from mangrove sediment.</title>
        <authorList>
            <person name="Liu Y."/>
        </authorList>
    </citation>
    <scope>NUCLEOTIDE SEQUENCE [LARGE SCALE GENOMIC DNA]</scope>
    <source>
        <strain evidence="9">C32</strain>
    </source>
</reference>
<evidence type="ECO:0000256" key="4">
    <source>
        <dbReference type="ARBA" id="ARBA00023004"/>
    </source>
</evidence>
<evidence type="ECO:0000256" key="1">
    <source>
        <dbReference type="ARBA" id="ARBA00001954"/>
    </source>
</evidence>
<keyword evidence="3" id="KW-0560">Oxidoreductase</keyword>
<evidence type="ECO:0000313" key="9">
    <source>
        <dbReference type="Proteomes" id="UP001201549"/>
    </source>
</evidence>
<dbReference type="Proteomes" id="UP001201549">
    <property type="component" value="Unassembled WGS sequence"/>
</dbReference>
<accession>A0ABT2FPG5</accession>
<dbReference type="Pfam" id="PF07063">
    <property type="entry name" value="HGLS"/>
    <property type="match status" value="1"/>
</dbReference>
<evidence type="ECO:0000313" key="8">
    <source>
        <dbReference type="EMBL" id="MCS4557104.1"/>
    </source>
</evidence>
<comment type="caution">
    <text evidence="8">The sequence shown here is derived from an EMBL/GenBank/DDBJ whole genome shotgun (WGS) entry which is preliminary data.</text>
</comment>
<sequence length="268" mass="29807">MHQNIDSLFTAMWQDYLRMTPSAAKVHELLAKDGEIINDHIALRTFNLPKVGLPVLAAHFEALGYRAAGDYEFKQKKLKAKHYEHPDPTQPKVFISELLVEQFSPWLQQTVAGLVEQVTAADVVDDAFLYSGRHWQLDFATYEQLLAESEYAAWLAAFGYRANHFTVSINHLDGYETIVAVNDTLKHAGIVLNSAGGEIKGSPAVMLEQSSTMADQIPVAFSDGGHTIPSCFYEFALRYPQADGTLYRGFVEASADKIFESTNAKPMS</sequence>
<comment type="similarity">
    <text evidence="5">Belongs to the 2-oxoadipate dioxygenase/decarboxylase family.</text>
</comment>
<keyword evidence="4" id="KW-0408">Iron</keyword>
<dbReference type="CDD" id="cd16350">
    <property type="entry name" value="VOC_like"/>
    <property type="match status" value="1"/>
</dbReference>
<evidence type="ECO:0000256" key="7">
    <source>
        <dbReference type="ARBA" id="ARBA00035045"/>
    </source>
</evidence>
<keyword evidence="9" id="KW-1185">Reference proteome</keyword>